<feature type="domain" description="Protein kinase" evidence="4">
    <location>
        <begin position="280"/>
        <end position="541"/>
    </location>
</feature>
<dbReference type="OrthoDB" id="42407at2759"/>
<dbReference type="GO" id="GO:0004674">
    <property type="term" value="F:protein serine/threonine kinase activity"/>
    <property type="evidence" value="ECO:0007669"/>
    <property type="project" value="TreeGrafter"/>
</dbReference>
<accession>A0A485K8S3</accession>
<dbReference type="Pfam" id="PF00069">
    <property type="entry name" value="Pkinase"/>
    <property type="match status" value="1"/>
</dbReference>
<dbReference type="Proteomes" id="UP000332933">
    <property type="component" value="Unassembled WGS sequence"/>
</dbReference>
<dbReference type="InterPro" id="IPR011009">
    <property type="entry name" value="Kinase-like_dom_sf"/>
</dbReference>
<keyword evidence="2" id="KW-1133">Transmembrane helix</keyword>
<sequence>MVVLASAVLAAMAITTSAQGVANWIGCDPHIDTCADGWACCVATNDCAHGFLTTTCRPPNDAGECATAANCSTTTPNVVPHWTGCHPDTDTCADGWACCIAVGDCNQGFHSTTCRPPNVVGECATTTNCVTLPPPVANWAACNPQNDTMLSTCRPGWLNGQCAATCATTPQSTTTMPPSTTTPSTTSASSSSSTGTLVVWCGIVGIGALVVAGVILILVRVPACCTRQGGVTKVTVVSPDVTIGNSLEGKLSLPQNPTTSGLSRDHEDILALWRLDENEIQPSRVLSRGAFGEVWVGSYRHTPVAIKKLLATRSLPDTVDTFVAEILLMARLECPYIVKFIGVSWFRKAEMMLVLEFMDQGDLRTKLETTTHAQFPYDEKLTCALSVIYGLAYLHTLDMPVIHRDIKSRNVVLDSVHGTKLTDFGVSREDSSETMTVGIGTFRWMAPEILTDSHYSLAADIYSFGVLLAELDTHLLPYSDQVNDKGKTLNDTAIMSCVMQGTIQPTFTPACPNVWLTLAKDCLSYDPTNRPTAGEVAHRLRDIQKDGSKLDVRLTSN</sequence>
<dbReference type="InterPro" id="IPR000719">
    <property type="entry name" value="Prot_kinase_dom"/>
</dbReference>
<feature type="signal peptide" evidence="3">
    <location>
        <begin position="1"/>
        <end position="18"/>
    </location>
</feature>
<dbReference type="PANTHER" id="PTHR44329:SF214">
    <property type="entry name" value="PROTEIN KINASE DOMAIN-CONTAINING PROTEIN"/>
    <property type="match status" value="1"/>
</dbReference>
<dbReference type="InterPro" id="IPR008271">
    <property type="entry name" value="Ser/Thr_kinase_AS"/>
</dbReference>
<feature type="transmembrane region" description="Helical" evidence="2">
    <location>
        <begin position="197"/>
        <end position="219"/>
    </location>
</feature>
<keyword evidence="7" id="KW-1185">Reference proteome</keyword>
<reference evidence="5" key="2">
    <citation type="submission" date="2019-06" db="EMBL/GenBank/DDBJ databases">
        <title>Genomics analysis of Aphanomyces spp. identifies a new class of oomycete effector associated with host adaptation.</title>
        <authorList>
            <person name="Gaulin E."/>
        </authorList>
    </citation>
    <scope>NUCLEOTIDE SEQUENCE</scope>
    <source>
        <strain evidence="5">CBS 578.67</strain>
    </source>
</reference>
<dbReference type="Gene3D" id="3.30.200.20">
    <property type="entry name" value="Phosphorylase Kinase, domain 1"/>
    <property type="match status" value="1"/>
</dbReference>
<dbReference type="PROSITE" id="PS50011">
    <property type="entry name" value="PROTEIN_KINASE_DOM"/>
    <property type="match status" value="1"/>
</dbReference>
<dbReference type="PANTHER" id="PTHR44329">
    <property type="entry name" value="SERINE/THREONINE-PROTEIN KINASE TNNI3K-RELATED"/>
    <property type="match status" value="1"/>
</dbReference>
<evidence type="ECO:0000256" key="3">
    <source>
        <dbReference type="SAM" id="SignalP"/>
    </source>
</evidence>
<gene>
    <name evidence="6" type="primary">Aste57867_1186</name>
    <name evidence="5" type="ORF">As57867_001185</name>
    <name evidence="6" type="ORF">ASTE57867_1186</name>
</gene>
<dbReference type="EMBL" id="VJMH01000083">
    <property type="protein sequence ID" value="KAF0719231.1"/>
    <property type="molecule type" value="Genomic_DNA"/>
</dbReference>
<keyword evidence="3" id="KW-0732">Signal</keyword>
<evidence type="ECO:0000256" key="2">
    <source>
        <dbReference type="SAM" id="Phobius"/>
    </source>
</evidence>
<dbReference type="EMBL" id="CAADRA010000083">
    <property type="protein sequence ID" value="VFT78406.1"/>
    <property type="molecule type" value="Genomic_DNA"/>
</dbReference>
<proteinExistence type="predicted"/>
<evidence type="ECO:0000313" key="7">
    <source>
        <dbReference type="Proteomes" id="UP000332933"/>
    </source>
</evidence>
<evidence type="ECO:0000256" key="1">
    <source>
        <dbReference type="SAM" id="MobiDB-lite"/>
    </source>
</evidence>
<keyword evidence="2" id="KW-0472">Membrane</keyword>
<protein>
    <submittedName>
        <fullName evidence="6">Aste57867_1186 protein</fullName>
    </submittedName>
</protein>
<evidence type="ECO:0000313" key="6">
    <source>
        <dbReference type="EMBL" id="VFT78406.1"/>
    </source>
</evidence>
<dbReference type="AlphaFoldDB" id="A0A485K8S3"/>
<name>A0A485K8S3_9STRA</name>
<dbReference type="SMART" id="SM00220">
    <property type="entry name" value="S_TKc"/>
    <property type="match status" value="1"/>
</dbReference>
<dbReference type="InterPro" id="IPR051681">
    <property type="entry name" value="Ser/Thr_Kinases-Pseudokinases"/>
</dbReference>
<dbReference type="GO" id="GO:0005524">
    <property type="term" value="F:ATP binding"/>
    <property type="evidence" value="ECO:0007669"/>
    <property type="project" value="InterPro"/>
</dbReference>
<evidence type="ECO:0000259" key="4">
    <source>
        <dbReference type="PROSITE" id="PS50011"/>
    </source>
</evidence>
<dbReference type="Gene3D" id="1.10.510.10">
    <property type="entry name" value="Transferase(Phosphotransferase) domain 1"/>
    <property type="match status" value="1"/>
</dbReference>
<evidence type="ECO:0000313" key="5">
    <source>
        <dbReference type="EMBL" id="KAF0719231.1"/>
    </source>
</evidence>
<reference evidence="6 7" key="1">
    <citation type="submission" date="2019-03" db="EMBL/GenBank/DDBJ databases">
        <authorList>
            <person name="Gaulin E."/>
            <person name="Dumas B."/>
        </authorList>
    </citation>
    <scope>NUCLEOTIDE SEQUENCE [LARGE SCALE GENOMIC DNA]</scope>
    <source>
        <strain evidence="6">CBS 568.67</strain>
    </source>
</reference>
<feature type="chain" id="PRO_5033436648" evidence="3">
    <location>
        <begin position="19"/>
        <end position="557"/>
    </location>
</feature>
<dbReference type="SUPFAM" id="SSF56112">
    <property type="entry name" value="Protein kinase-like (PK-like)"/>
    <property type="match status" value="1"/>
</dbReference>
<keyword evidence="2" id="KW-0812">Transmembrane</keyword>
<organism evidence="6 7">
    <name type="scientific">Aphanomyces stellatus</name>
    <dbReference type="NCBI Taxonomy" id="120398"/>
    <lineage>
        <taxon>Eukaryota</taxon>
        <taxon>Sar</taxon>
        <taxon>Stramenopiles</taxon>
        <taxon>Oomycota</taxon>
        <taxon>Saprolegniomycetes</taxon>
        <taxon>Saprolegniales</taxon>
        <taxon>Verrucalvaceae</taxon>
        <taxon>Aphanomyces</taxon>
    </lineage>
</organism>
<feature type="region of interest" description="Disordered" evidence="1">
    <location>
        <begin position="169"/>
        <end position="193"/>
    </location>
</feature>
<dbReference type="PROSITE" id="PS00108">
    <property type="entry name" value="PROTEIN_KINASE_ST"/>
    <property type="match status" value="1"/>
</dbReference>